<dbReference type="AlphaFoldDB" id="A0AA47ELA7"/>
<dbReference type="RefSeq" id="WP_253200364.1">
    <property type="nucleotide sequence ID" value="NZ_CP086239.1"/>
</dbReference>
<dbReference type="Proteomes" id="UP001164733">
    <property type="component" value="Chromosome"/>
</dbReference>
<dbReference type="SUPFAM" id="SSF53756">
    <property type="entry name" value="UDP-Glycosyltransferase/glycogen phosphorylase"/>
    <property type="match status" value="1"/>
</dbReference>
<keyword evidence="1 3" id="KW-0808">Transferase</keyword>
<dbReference type="EC" id="2.4.-.-" evidence="3"/>
<dbReference type="Pfam" id="PF00534">
    <property type="entry name" value="Glycos_transf_1"/>
    <property type="match status" value="1"/>
</dbReference>
<evidence type="ECO:0000313" key="3">
    <source>
        <dbReference type="EMBL" id="WAG60693.1"/>
    </source>
</evidence>
<evidence type="ECO:0000256" key="1">
    <source>
        <dbReference type="ARBA" id="ARBA00022679"/>
    </source>
</evidence>
<proteinExistence type="predicted"/>
<organism evidence="3 4">
    <name type="scientific">Clostridium estertheticum</name>
    <dbReference type="NCBI Taxonomy" id="238834"/>
    <lineage>
        <taxon>Bacteria</taxon>
        <taxon>Bacillati</taxon>
        <taxon>Bacillota</taxon>
        <taxon>Clostridia</taxon>
        <taxon>Eubacteriales</taxon>
        <taxon>Clostridiaceae</taxon>
        <taxon>Clostridium</taxon>
    </lineage>
</organism>
<reference evidence="3" key="1">
    <citation type="submission" date="2021-11" db="EMBL/GenBank/DDBJ databases">
        <title>Clostridia strains as spoilage organisms.</title>
        <authorList>
            <person name="Wambui J."/>
            <person name="Stevens M.J.A."/>
            <person name="Stephan R."/>
        </authorList>
    </citation>
    <scope>NUCLEOTIDE SEQUENCE</scope>
    <source>
        <strain evidence="3">CF009</strain>
    </source>
</reference>
<name>A0AA47ELA7_9CLOT</name>
<gene>
    <name evidence="3" type="ORF">LL038_00095</name>
</gene>
<evidence type="ECO:0000313" key="4">
    <source>
        <dbReference type="Proteomes" id="UP001164733"/>
    </source>
</evidence>
<protein>
    <submittedName>
        <fullName evidence="3">Glycosyltransferase</fullName>
        <ecNumber evidence="3">2.4.-.-</ecNumber>
    </submittedName>
</protein>
<dbReference type="PANTHER" id="PTHR46401:SF2">
    <property type="entry name" value="GLYCOSYLTRANSFERASE WBBK-RELATED"/>
    <property type="match status" value="1"/>
</dbReference>
<dbReference type="InterPro" id="IPR001296">
    <property type="entry name" value="Glyco_trans_1"/>
</dbReference>
<keyword evidence="3" id="KW-0328">Glycosyltransferase</keyword>
<dbReference type="EMBL" id="CP086239">
    <property type="protein sequence ID" value="WAG60693.1"/>
    <property type="molecule type" value="Genomic_DNA"/>
</dbReference>
<evidence type="ECO:0000259" key="2">
    <source>
        <dbReference type="Pfam" id="PF00534"/>
    </source>
</evidence>
<dbReference type="PANTHER" id="PTHR46401">
    <property type="entry name" value="GLYCOSYLTRANSFERASE WBBK-RELATED"/>
    <property type="match status" value="1"/>
</dbReference>
<dbReference type="GO" id="GO:0016757">
    <property type="term" value="F:glycosyltransferase activity"/>
    <property type="evidence" value="ECO:0007669"/>
    <property type="project" value="UniProtKB-KW"/>
</dbReference>
<sequence length="345" mass="39786">MENLKIIHGTMEIANQMHTITKALQGCNIEAKSVNYYPSYLNYKSDYNLNLFSIDINEADRLSKELAINLINENNIFHFHFGTSLTLDYSDLPILKNLNKKIFMQHWGSDVRLYSVASKYNPYVKVKATDEKEIINKLEFLGKYIDNCIVSDAELYEYVKNFYKNVYLIKQAIDIKDYTIKSKKINHELCIVHAPTSPEIKGTDSVLKVIEKLKDKYSFNFKLVQGMSHSEARKIYEEADIIIDQLRIGSYGLLAIEAMAMGKTVITFISDPMKDKYPKELPIISANPDTLKDTLEYLIINKDMLEKVGEYGRTFVERYHDSNLIAKNLLKLYKPLIITAPEKSS</sequence>
<accession>A0AA47ELA7</accession>
<dbReference type="GO" id="GO:0009103">
    <property type="term" value="P:lipopolysaccharide biosynthetic process"/>
    <property type="evidence" value="ECO:0007669"/>
    <property type="project" value="TreeGrafter"/>
</dbReference>
<dbReference type="Gene3D" id="3.40.50.2000">
    <property type="entry name" value="Glycogen Phosphorylase B"/>
    <property type="match status" value="1"/>
</dbReference>
<feature type="domain" description="Glycosyl transferase family 1" evidence="2">
    <location>
        <begin position="201"/>
        <end position="314"/>
    </location>
</feature>